<accession>A0AAW0VVV5</accession>
<proteinExistence type="predicted"/>
<feature type="region of interest" description="Disordered" evidence="1">
    <location>
        <begin position="8"/>
        <end position="37"/>
    </location>
</feature>
<evidence type="ECO:0000313" key="2">
    <source>
        <dbReference type="EMBL" id="KAK8720449.1"/>
    </source>
</evidence>
<feature type="non-terminal residue" evidence="2">
    <location>
        <position position="1"/>
    </location>
</feature>
<evidence type="ECO:0000256" key="1">
    <source>
        <dbReference type="SAM" id="MobiDB-lite"/>
    </source>
</evidence>
<reference evidence="2 3" key="1">
    <citation type="journal article" date="2024" name="BMC Genomics">
        <title>Genome assembly of redclaw crayfish (Cherax quadricarinatus) provides insights into its immune adaptation and hypoxia tolerance.</title>
        <authorList>
            <person name="Liu Z."/>
            <person name="Zheng J."/>
            <person name="Li H."/>
            <person name="Fang K."/>
            <person name="Wang S."/>
            <person name="He J."/>
            <person name="Zhou D."/>
            <person name="Weng S."/>
            <person name="Chi M."/>
            <person name="Gu Z."/>
            <person name="He J."/>
            <person name="Li F."/>
            <person name="Wang M."/>
        </authorList>
    </citation>
    <scope>NUCLEOTIDE SEQUENCE [LARGE SCALE GENOMIC DNA]</scope>
    <source>
        <strain evidence="2">ZL_2023a</strain>
    </source>
</reference>
<feature type="non-terminal residue" evidence="2">
    <location>
        <position position="117"/>
    </location>
</feature>
<organism evidence="2 3">
    <name type="scientific">Cherax quadricarinatus</name>
    <name type="common">Australian red claw crayfish</name>
    <dbReference type="NCBI Taxonomy" id="27406"/>
    <lineage>
        <taxon>Eukaryota</taxon>
        <taxon>Metazoa</taxon>
        <taxon>Ecdysozoa</taxon>
        <taxon>Arthropoda</taxon>
        <taxon>Crustacea</taxon>
        <taxon>Multicrustacea</taxon>
        <taxon>Malacostraca</taxon>
        <taxon>Eumalacostraca</taxon>
        <taxon>Eucarida</taxon>
        <taxon>Decapoda</taxon>
        <taxon>Pleocyemata</taxon>
        <taxon>Astacidea</taxon>
        <taxon>Parastacoidea</taxon>
        <taxon>Parastacidae</taxon>
        <taxon>Cherax</taxon>
    </lineage>
</organism>
<protein>
    <submittedName>
        <fullName evidence="2">Uncharacterized protein</fullName>
    </submittedName>
</protein>
<dbReference type="Proteomes" id="UP001445076">
    <property type="component" value="Unassembled WGS sequence"/>
</dbReference>
<name>A0AAW0VVV5_CHEQU</name>
<comment type="caution">
    <text evidence="2">The sequence shown here is derived from an EMBL/GenBank/DDBJ whole genome shotgun (WGS) entry which is preliminary data.</text>
</comment>
<gene>
    <name evidence="2" type="ORF">OTU49_013312</name>
</gene>
<evidence type="ECO:0000313" key="3">
    <source>
        <dbReference type="Proteomes" id="UP001445076"/>
    </source>
</evidence>
<keyword evidence="3" id="KW-1185">Reference proteome</keyword>
<dbReference type="EMBL" id="JARKIK010000407">
    <property type="protein sequence ID" value="KAK8720449.1"/>
    <property type="molecule type" value="Genomic_DNA"/>
</dbReference>
<sequence length="117" mass="13362">TTHIHAAHIHAAQERSTTRQTYIPDHPSKNPVGQPADIPSHYFIEEGDFCRRSRELQVVGFVHSAIDRVHKRHETRVTWANASALNWGVNLGVVFMVGRAKNQEEEKIVKEESSLYH</sequence>
<dbReference type="AlphaFoldDB" id="A0AAW0VVV5"/>